<protein>
    <submittedName>
        <fullName evidence="2">ThuA domain-containing protein</fullName>
    </submittedName>
</protein>
<organism evidence="2 3">
    <name type="scientific">Cellulomonas wangleii</name>
    <dbReference type="NCBI Taxonomy" id="2816956"/>
    <lineage>
        <taxon>Bacteria</taxon>
        <taxon>Bacillati</taxon>
        <taxon>Actinomycetota</taxon>
        <taxon>Actinomycetes</taxon>
        <taxon>Micrococcales</taxon>
        <taxon>Cellulomonadaceae</taxon>
        <taxon>Cellulomonas</taxon>
    </lineage>
</organism>
<dbReference type="InterPro" id="IPR029010">
    <property type="entry name" value="ThuA-like"/>
</dbReference>
<name>A0ABX8D7H0_9CELL</name>
<dbReference type="EMBL" id="CP074405">
    <property type="protein sequence ID" value="QVI62441.1"/>
    <property type="molecule type" value="Genomic_DNA"/>
</dbReference>
<dbReference type="RefSeq" id="WP_207340101.1">
    <property type="nucleotide sequence ID" value="NZ_CP074405.1"/>
</dbReference>
<gene>
    <name evidence="2" type="ORF">KG103_00300</name>
</gene>
<proteinExistence type="predicted"/>
<dbReference type="SUPFAM" id="SSF52317">
    <property type="entry name" value="Class I glutamine amidotransferase-like"/>
    <property type="match status" value="1"/>
</dbReference>
<reference evidence="2 3" key="1">
    <citation type="submission" date="2021-05" db="EMBL/GenBank/DDBJ databases">
        <title>Novel species in genus Cellulomonas.</title>
        <authorList>
            <person name="Zhang G."/>
        </authorList>
    </citation>
    <scope>NUCLEOTIDE SEQUENCE [LARGE SCALE GENOMIC DNA]</scope>
    <source>
        <strain evidence="3">zg-ZUI222</strain>
    </source>
</reference>
<keyword evidence="3" id="KW-1185">Reference proteome</keyword>
<evidence type="ECO:0000259" key="1">
    <source>
        <dbReference type="Pfam" id="PF06283"/>
    </source>
</evidence>
<dbReference type="Proteomes" id="UP000677804">
    <property type="component" value="Chromosome"/>
</dbReference>
<dbReference type="InterPro" id="IPR029062">
    <property type="entry name" value="Class_I_gatase-like"/>
</dbReference>
<sequence length="223" mass="23657">MSPAVPPRALVLAGRGRYGDPWHDHAATSHRVALELTAAGLDVDVRSTFPDALTGLTPAHLLVVNAGRGTADDDDATWLPLHERVRDHAAAGGPVLALHQAANTFGDSPWWEHVVGGRWVEGTSWHPPQSVTAFDVRTGHPLTDGLGPLVVDDERYTDLVVAPDAHVLVTHEEGGATHPVVWVAPGGRAVYDALGHDVGSYGSAARAALLRREARWLLGLPVA</sequence>
<feature type="domain" description="ThuA-like" evidence="1">
    <location>
        <begin position="23"/>
        <end position="216"/>
    </location>
</feature>
<accession>A0ABX8D7H0</accession>
<evidence type="ECO:0000313" key="3">
    <source>
        <dbReference type="Proteomes" id="UP000677804"/>
    </source>
</evidence>
<evidence type="ECO:0000313" key="2">
    <source>
        <dbReference type="EMBL" id="QVI62441.1"/>
    </source>
</evidence>
<dbReference type="Pfam" id="PF06283">
    <property type="entry name" value="ThuA"/>
    <property type="match status" value="1"/>
</dbReference>
<dbReference type="Gene3D" id="3.40.50.880">
    <property type="match status" value="1"/>
</dbReference>